<keyword evidence="1" id="KW-0732">Signal</keyword>
<reference evidence="3 4" key="1">
    <citation type="submission" date="2023-09" db="EMBL/GenBank/DDBJ databases">
        <title>Thalassobella suaedae gen. nov., sp. nov., a marine bacterium of the family Flavobacteriaceae isolated from a halophyte Suaeda japonica.</title>
        <authorList>
            <person name="Lee S.Y."/>
            <person name="Hwang C.Y."/>
        </authorList>
    </citation>
    <scope>NUCLEOTIDE SEQUENCE [LARGE SCALE GENOMIC DNA]</scope>
    <source>
        <strain evidence="3 4">HL-DH14</strain>
    </source>
</reference>
<evidence type="ECO:0000313" key="4">
    <source>
        <dbReference type="Proteomes" id="UP001302806"/>
    </source>
</evidence>
<dbReference type="Pfam" id="PF18962">
    <property type="entry name" value="Por_Secre_tail"/>
    <property type="match status" value="1"/>
</dbReference>
<dbReference type="NCBIfam" id="TIGR04183">
    <property type="entry name" value="Por_Secre_tail"/>
    <property type="match status" value="1"/>
</dbReference>
<evidence type="ECO:0000259" key="2">
    <source>
        <dbReference type="Pfam" id="PF18962"/>
    </source>
</evidence>
<dbReference type="InterPro" id="IPR026444">
    <property type="entry name" value="Secre_tail"/>
</dbReference>
<protein>
    <submittedName>
        <fullName evidence="3">T9SS type A sorting domain-containing protein</fullName>
    </submittedName>
</protein>
<evidence type="ECO:0000256" key="1">
    <source>
        <dbReference type="ARBA" id="ARBA00022729"/>
    </source>
</evidence>
<evidence type="ECO:0000313" key="3">
    <source>
        <dbReference type="EMBL" id="WNH08147.1"/>
    </source>
</evidence>
<gene>
    <name evidence="3" type="ORF">RHP51_13345</name>
</gene>
<dbReference type="Proteomes" id="UP001302806">
    <property type="component" value="Chromosome"/>
</dbReference>
<accession>A0ABY9XQI1</accession>
<dbReference type="EMBL" id="CP134537">
    <property type="protein sequence ID" value="WNH08147.1"/>
    <property type="molecule type" value="Genomic_DNA"/>
</dbReference>
<sequence length="255" mass="28343">MTNTYSRPAYNNQQYFQDNTAAILVPDPTDIGITTYDEGDVVYNIKGNLFLGGDGVLRFVPTEANWDPATGNTPIVPEVVTTQQIKDNVENYESELVEIKNATFQNPGVNFANFHPINDNSGGNFSFLCKFPEANYMVTPTVIPDTPQDIVGIVSELNSIARISARSLSDFTLDFKEFEQIDFKLYPNPTSVGYVNILSKDNSKLGVSVFDLLGKQVKMEIISNGRLNVSNLKEGIYVLKIKQQDAILTKKLVIQ</sequence>
<feature type="domain" description="Secretion system C-terminal sorting" evidence="2">
    <location>
        <begin position="185"/>
        <end position="254"/>
    </location>
</feature>
<proteinExistence type="predicted"/>
<dbReference type="RefSeq" id="WP_415864893.1">
    <property type="nucleotide sequence ID" value="NZ_CP134537.1"/>
</dbReference>
<name>A0ABY9XQI1_9FLAO</name>
<organism evidence="3 4">
    <name type="scientific">Thalassobellus suaedae</name>
    <dbReference type="NCBI Taxonomy" id="3074124"/>
    <lineage>
        <taxon>Bacteria</taxon>
        <taxon>Pseudomonadati</taxon>
        <taxon>Bacteroidota</taxon>
        <taxon>Flavobacteriia</taxon>
        <taxon>Flavobacteriales</taxon>
        <taxon>Flavobacteriaceae</taxon>
        <taxon>Thalassobellus</taxon>
    </lineage>
</organism>